<dbReference type="Gene3D" id="1.10.8.10">
    <property type="entry name" value="DNA helicase RuvA subunit, C-terminal domain"/>
    <property type="match status" value="1"/>
</dbReference>
<reference evidence="9" key="2">
    <citation type="submission" date="2020-02" db="EMBL/GenBank/DDBJ databases">
        <authorList>
            <person name="Littmann E."/>
            <person name="Sorbara M."/>
        </authorList>
    </citation>
    <scope>NUCLEOTIDE SEQUENCE</scope>
    <source>
        <strain evidence="9">MSK.1.17</strain>
    </source>
</reference>
<dbReference type="Proteomes" id="UP000669239">
    <property type="component" value="Unassembled WGS sequence"/>
</dbReference>
<keyword evidence="2 6" id="KW-0227">DNA damage</keyword>
<dbReference type="Pfam" id="PF14520">
    <property type="entry name" value="HHH_5"/>
    <property type="match status" value="1"/>
</dbReference>
<reference evidence="9 10" key="1">
    <citation type="journal article" date="2020" name="Cell Host Microbe">
        <title>Functional and Genomic Variation between Human-Derived Isolates of Lachnospiraceae Reveals Inter- and Intra-Species Diversity.</title>
        <authorList>
            <person name="Sorbara M.T."/>
            <person name="Littmann E.R."/>
            <person name="Fontana E."/>
            <person name="Moody T.U."/>
            <person name="Kohout C.E."/>
            <person name="Gjonbalaj M."/>
            <person name="Eaton V."/>
            <person name="Seok R."/>
            <person name="Leiner I.M."/>
            <person name="Pamer E.G."/>
        </authorList>
    </citation>
    <scope>NUCLEOTIDE SEQUENCE [LARGE SCALE GENOMIC DNA]</scope>
    <source>
        <strain evidence="9 10">MSK.1.17</strain>
    </source>
</reference>
<dbReference type="Gene3D" id="2.40.50.140">
    <property type="entry name" value="Nucleic acid-binding proteins"/>
    <property type="match status" value="1"/>
</dbReference>
<dbReference type="InterPro" id="IPR010994">
    <property type="entry name" value="RuvA_2-like"/>
</dbReference>
<evidence type="ECO:0000313" key="9">
    <source>
        <dbReference type="EMBL" id="NSJ47463.1"/>
    </source>
</evidence>
<comment type="function">
    <text evidence="6">The RuvA-RuvB-RuvC complex processes Holliday junction (HJ) DNA during genetic recombination and DNA repair, while the RuvA-RuvB complex plays an important role in the rescue of blocked DNA replication forks via replication fork reversal (RFR). RuvA specifically binds to HJ cruciform DNA, conferring on it an open structure. The RuvB hexamer acts as an ATP-dependent pump, pulling dsDNA into and through the RuvAB complex. HJ branch migration allows RuvC to scan DNA until it finds its consensus sequence, where it cleaves and resolves the cruciform DNA.</text>
</comment>
<gene>
    <name evidence="6 8" type="primary">ruvA</name>
    <name evidence="9" type="ORF">G5B36_01920</name>
    <name evidence="8" type="ORF">L0N08_06665</name>
</gene>
<comment type="similarity">
    <text evidence="6">Belongs to the RuvA family.</text>
</comment>
<comment type="domain">
    <text evidence="6">Has three domains with a flexible linker between the domains II and III and assumes an 'L' shape. Domain III is highly mobile and contacts RuvB.</text>
</comment>
<feature type="region of interest" description="Domain III" evidence="6">
    <location>
        <begin position="154"/>
        <end position="209"/>
    </location>
</feature>
<dbReference type="InterPro" id="IPR013849">
    <property type="entry name" value="DNA_helicase_Holl-junc_RuvA_I"/>
</dbReference>
<dbReference type="AlphaFoldDB" id="A0AAW5BLG9"/>
<dbReference type="SUPFAM" id="SSF50249">
    <property type="entry name" value="Nucleic acid-binding proteins"/>
    <property type="match status" value="1"/>
</dbReference>
<feature type="region of interest" description="Domain I" evidence="6">
    <location>
        <begin position="1"/>
        <end position="64"/>
    </location>
</feature>
<protein>
    <recommendedName>
        <fullName evidence="6">Holliday junction branch migration complex subunit RuvA</fullName>
    </recommendedName>
</protein>
<feature type="domain" description="Helix-hairpin-helix DNA-binding motif class 1" evidence="7">
    <location>
        <begin position="73"/>
        <end position="92"/>
    </location>
</feature>
<dbReference type="InterPro" id="IPR036267">
    <property type="entry name" value="RuvA_C_sf"/>
</dbReference>
<dbReference type="GO" id="GO:0005524">
    <property type="term" value="F:ATP binding"/>
    <property type="evidence" value="ECO:0007669"/>
    <property type="project" value="InterPro"/>
</dbReference>
<dbReference type="Pfam" id="PF01330">
    <property type="entry name" value="RuvA_N"/>
    <property type="match status" value="1"/>
</dbReference>
<dbReference type="RefSeq" id="WP_117557209.1">
    <property type="nucleotide sequence ID" value="NZ_BAABZL010000001.1"/>
</dbReference>
<dbReference type="SMART" id="SM00278">
    <property type="entry name" value="HhH1"/>
    <property type="match status" value="2"/>
</dbReference>
<dbReference type="Proteomes" id="UP001299608">
    <property type="component" value="Unassembled WGS sequence"/>
</dbReference>
<dbReference type="HAMAP" id="MF_00031">
    <property type="entry name" value="DNA_HJ_migration_RuvA"/>
    <property type="match status" value="1"/>
</dbReference>
<comment type="subcellular location">
    <subcellularLocation>
        <location evidence="6">Cytoplasm</location>
    </subcellularLocation>
</comment>
<keyword evidence="4 6" id="KW-0233">DNA recombination</keyword>
<evidence type="ECO:0000256" key="1">
    <source>
        <dbReference type="ARBA" id="ARBA00022490"/>
    </source>
</evidence>
<dbReference type="Pfam" id="PF07499">
    <property type="entry name" value="RuvA_C"/>
    <property type="match status" value="1"/>
</dbReference>
<keyword evidence="3 6" id="KW-0238">DNA-binding</keyword>
<dbReference type="GO" id="GO:0009379">
    <property type="term" value="C:Holliday junction helicase complex"/>
    <property type="evidence" value="ECO:0007669"/>
    <property type="project" value="InterPro"/>
</dbReference>
<feature type="domain" description="Helix-hairpin-helix DNA-binding motif class 1" evidence="7">
    <location>
        <begin position="108"/>
        <end position="127"/>
    </location>
</feature>
<proteinExistence type="inferred from homology"/>
<evidence type="ECO:0000259" key="7">
    <source>
        <dbReference type="SMART" id="SM00278"/>
    </source>
</evidence>
<evidence type="ECO:0000313" key="8">
    <source>
        <dbReference type="EMBL" id="MCG4745086.1"/>
    </source>
</evidence>
<dbReference type="EMBL" id="JAAITT010000002">
    <property type="protein sequence ID" value="NSJ47463.1"/>
    <property type="molecule type" value="Genomic_DNA"/>
</dbReference>
<dbReference type="GO" id="GO:0006281">
    <property type="term" value="P:DNA repair"/>
    <property type="evidence" value="ECO:0007669"/>
    <property type="project" value="UniProtKB-UniRule"/>
</dbReference>
<keyword evidence="1 6" id="KW-0963">Cytoplasm</keyword>
<dbReference type="EMBL" id="JAKNGE010000006">
    <property type="protein sequence ID" value="MCG4745086.1"/>
    <property type="molecule type" value="Genomic_DNA"/>
</dbReference>
<dbReference type="SUPFAM" id="SSF47781">
    <property type="entry name" value="RuvA domain 2-like"/>
    <property type="match status" value="1"/>
</dbReference>
<comment type="subunit">
    <text evidence="6">Homotetramer. Forms an RuvA(8)-RuvB(12)-Holliday junction (HJ) complex. HJ DNA is sandwiched between 2 RuvA tetramers; dsDNA enters through RuvA and exits via RuvB. An RuvB hexamer assembles on each DNA strand where it exits the tetramer. Each RuvB hexamer is contacted by two RuvA subunits (via domain III) on 2 adjacent RuvB subunits; this complex drives branch migration. In the full resolvosome a probable DNA-RuvA(4)-RuvB(12)-RuvC(2) complex forms which resolves the HJ.</text>
</comment>
<keyword evidence="5 6" id="KW-0234">DNA repair</keyword>
<sequence>MISYVKGPLMGIDEDSIIVEAGNVGLAIRVPASLQPELPRLGEEVTIYTYFQVREDAMTLYGFLHSQDRDMFRQLIGVNGIGPKGALGILSVLRPDDLRLAIVSEDVKALAKAPGIGNKTAQRLILDLKDKISMDDVLGSMALSGDSGMGPSAPSMAGLAEAAKEAVQALVALGYTNTEASRAVKQVEVADGMTSEDVLKASLKHLSFL</sequence>
<dbReference type="GO" id="GO:0000400">
    <property type="term" value="F:four-way junction DNA binding"/>
    <property type="evidence" value="ECO:0007669"/>
    <property type="project" value="UniProtKB-UniRule"/>
</dbReference>
<keyword evidence="10" id="KW-1185">Reference proteome</keyword>
<dbReference type="GO" id="GO:0048476">
    <property type="term" value="C:Holliday junction resolvase complex"/>
    <property type="evidence" value="ECO:0007669"/>
    <property type="project" value="UniProtKB-UniRule"/>
</dbReference>
<dbReference type="InterPro" id="IPR000085">
    <property type="entry name" value="RuvA"/>
</dbReference>
<dbReference type="InterPro" id="IPR011114">
    <property type="entry name" value="RuvA_C"/>
</dbReference>
<dbReference type="Gene3D" id="1.10.150.20">
    <property type="entry name" value="5' to 3' exonuclease, C-terminal subdomain"/>
    <property type="match status" value="1"/>
</dbReference>
<comment type="caution">
    <text evidence="8">The sequence shown here is derived from an EMBL/GenBank/DDBJ whole genome shotgun (WGS) entry which is preliminary data.</text>
</comment>
<dbReference type="InterPro" id="IPR003583">
    <property type="entry name" value="Hlx-hairpin-Hlx_DNA-bd_motif"/>
</dbReference>
<evidence type="ECO:0000256" key="6">
    <source>
        <dbReference type="HAMAP-Rule" id="MF_00031"/>
    </source>
</evidence>
<dbReference type="CDD" id="cd14332">
    <property type="entry name" value="UBA_RuvA_C"/>
    <property type="match status" value="1"/>
</dbReference>
<dbReference type="NCBIfam" id="TIGR00084">
    <property type="entry name" value="ruvA"/>
    <property type="match status" value="1"/>
</dbReference>
<comment type="caution">
    <text evidence="6">Lacks conserved residue(s) required for the propagation of feature annotation.</text>
</comment>
<organism evidence="8 11">
    <name type="scientific">Enterocloster aldenensis</name>
    <dbReference type="NCBI Taxonomy" id="358742"/>
    <lineage>
        <taxon>Bacteria</taxon>
        <taxon>Bacillati</taxon>
        <taxon>Bacillota</taxon>
        <taxon>Clostridia</taxon>
        <taxon>Lachnospirales</taxon>
        <taxon>Lachnospiraceae</taxon>
        <taxon>Enterocloster</taxon>
    </lineage>
</organism>
<reference evidence="8" key="3">
    <citation type="submission" date="2022-01" db="EMBL/GenBank/DDBJ databases">
        <title>Collection of gut derived symbiotic bacterial strains cultured from healthy donors.</title>
        <authorList>
            <person name="Lin H."/>
            <person name="Kohout C."/>
            <person name="Waligurski E."/>
            <person name="Pamer E.G."/>
        </authorList>
    </citation>
    <scope>NUCLEOTIDE SEQUENCE</scope>
    <source>
        <strain evidence="8">DFI.6.55</strain>
    </source>
</reference>
<evidence type="ECO:0000313" key="10">
    <source>
        <dbReference type="Proteomes" id="UP000669239"/>
    </source>
</evidence>
<dbReference type="GeneID" id="97204648"/>
<evidence type="ECO:0000256" key="4">
    <source>
        <dbReference type="ARBA" id="ARBA00023172"/>
    </source>
</evidence>
<name>A0AAW5BLG9_9FIRM</name>
<dbReference type="GO" id="GO:0005737">
    <property type="term" value="C:cytoplasm"/>
    <property type="evidence" value="ECO:0007669"/>
    <property type="project" value="UniProtKB-SubCell"/>
</dbReference>
<dbReference type="GO" id="GO:0006310">
    <property type="term" value="P:DNA recombination"/>
    <property type="evidence" value="ECO:0007669"/>
    <property type="project" value="UniProtKB-UniRule"/>
</dbReference>
<dbReference type="GO" id="GO:0009378">
    <property type="term" value="F:four-way junction helicase activity"/>
    <property type="evidence" value="ECO:0007669"/>
    <property type="project" value="InterPro"/>
</dbReference>
<evidence type="ECO:0000313" key="11">
    <source>
        <dbReference type="Proteomes" id="UP001299608"/>
    </source>
</evidence>
<dbReference type="InterPro" id="IPR012340">
    <property type="entry name" value="NA-bd_OB-fold"/>
</dbReference>
<accession>A0AAW5BLG9</accession>
<evidence type="ECO:0000256" key="3">
    <source>
        <dbReference type="ARBA" id="ARBA00023125"/>
    </source>
</evidence>
<dbReference type="SUPFAM" id="SSF46929">
    <property type="entry name" value="DNA helicase RuvA subunit, C-terminal domain"/>
    <property type="match status" value="1"/>
</dbReference>
<evidence type="ECO:0000256" key="5">
    <source>
        <dbReference type="ARBA" id="ARBA00023204"/>
    </source>
</evidence>
<evidence type="ECO:0000256" key="2">
    <source>
        <dbReference type="ARBA" id="ARBA00022763"/>
    </source>
</evidence>